<dbReference type="AlphaFoldDB" id="A0A2S7U0D2"/>
<feature type="domain" description="VWFA" evidence="3">
    <location>
        <begin position="375"/>
        <end position="549"/>
    </location>
</feature>
<evidence type="ECO:0000313" key="4">
    <source>
        <dbReference type="EMBL" id="PQJ28445.1"/>
    </source>
</evidence>
<dbReference type="EMBL" id="MQWA01000001">
    <property type="protein sequence ID" value="PQJ28445.1"/>
    <property type="molecule type" value="Genomic_DNA"/>
</dbReference>
<name>A0A2S7U0D2_9BACT</name>
<evidence type="ECO:0000256" key="1">
    <source>
        <dbReference type="PROSITE-ProRule" id="PRU00339"/>
    </source>
</evidence>
<dbReference type="PANTHER" id="PTHR46014">
    <property type="entry name" value="TETRATRICOPEPTIDE REPEAT PROTEIN 1"/>
    <property type="match status" value="1"/>
</dbReference>
<organism evidence="4 5">
    <name type="scientific">Rubritalea profundi</name>
    <dbReference type="NCBI Taxonomy" id="1658618"/>
    <lineage>
        <taxon>Bacteria</taxon>
        <taxon>Pseudomonadati</taxon>
        <taxon>Verrucomicrobiota</taxon>
        <taxon>Verrucomicrobiia</taxon>
        <taxon>Verrucomicrobiales</taxon>
        <taxon>Rubritaleaceae</taxon>
        <taxon>Rubritalea</taxon>
    </lineage>
</organism>
<dbReference type="InterPro" id="IPR002035">
    <property type="entry name" value="VWF_A"/>
</dbReference>
<feature type="repeat" description="TPR" evidence="1">
    <location>
        <begin position="178"/>
        <end position="211"/>
    </location>
</feature>
<dbReference type="Pfam" id="PF12450">
    <property type="entry name" value="vWF_A"/>
    <property type="match status" value="1"/>
</dbReference>
<dbReference type="InterPro" id="IPR019734">
    <property type="entry name" value="TPR_rpt"/>
</dbReference>
<dbReference type="Pfam" id="PF13519">
    <property type="entry name" value="VWA_2"/>
    <property type="match status" value="1"/>
</dbReference>
<dbReference type="InterPro" id="IPR036465">
    <property type="entry name" value="vWFA_dom_sf"/>
</dbReference>
<feature type="region of interest" description="Disordered" evidence="2">
    <location>
        <begin position="1"/>
        <end position="33"/>
    </location>
</feature>
<comment type="caution">
    <text evidence="4">The sequence shown here is derived from an EMBL/GenBank/DDBJ whole genome shotgun (WGS) entry which is preliminary data.</text>
</comment>
<gene>
    <name evidence="4" type="ORF">BSZ32_07930</name>
</gene>
<dbReference type="SUPFAM" id="SSF48452">
    <property type="entry name" value="TPR-like"/>
    <property type="match status" value="1"/>
</dbReference>
<dbReference type="Pfam" id="PF12034">
    <property type="entry name" value="YfbK_C"/>
    <property type="match status" value="1"/>
</dbReference>
<dbReference type="InterPro" id="IPR052769">
    <property type="entry name" value="TPR_domain_protein"/>
</dbReference>
<accession>A0A2S7U0D2</accession>
<dbReference type="InterPro" id="IPR021908">
    <property type="entry name" value="YfbK_C"/>
</dbReference>
<dbReference type="SUPFAM" id="SSF53300">
    <property type="entry name" value="vWA-like"/>
    <property type="match status" value="1"/>
</dbReference>
<dbReference type="Gene3D" id="3.40.50.410">
    <property type="entry name" value="von Willebrand factor, type A domain"/>
    <property type="match status" value="1"/>
</dbReference>
<dbReference type="Proteomes" id="UP000239907">
    <property type="component" value="Unassembled WGS sequence"/>
</dbReference>
<sequence length="714" mass="78339">MLSLGSTSDTDAVRIQSLKDAPSDGSEFKKSKSEAVRKNLYRGEGYINLGKYDEAQEEFKEVLRKDRYNKAARRGLEKIPNSKSDYYRAAYDQTRAELLMEVDRAWEIAVPPTVDFDSKQKGSTDAPLAKNKRLEAARQQMLSEVELNEEDESLANSTGSRSLVQKEMARRAAGVQESDAVLLRGRKLYAEGNYKSAVKSYEKALNMLPSGPAVVDRRRGYTGHLVDGSIALADDLKSAGKLADAKVVLKWALEKDEKNANLNGRLKELEEQEEIPVVDEISATDQTHSTFSLNVSDASYKLAKAALLERGEWPVAESVRTEEFINAFDYGDPKPSMAQKVACVQEQAVHPFVQQRNLLRVSMSTAAQGRSTPLNLLVLLDQSGSMERPDRAATALRAMEELGKQLGPNDRVSLMSFARDTRLLVDGLSGDRAGELVKVMKNRPSEGGTNLEQAVQVAQQHLLARQKRGVQSRIVVLTDGAANLGDANPENMTAMVEKMRDAGIAFDACGIGFDGLDDGILEALTRKGDGRYYVLDKPEDADESFGKQIAGALRPAAKNVKVQLVFNPDRVGKYKLLGFEKHRLKKEDFRNDAVDAAEMAAEESGSALYQIETLADGSGALGTVFVRFQDMATGEMVERSWTIPYQGNAKSLAESKPSIQLAAVAGLLGEKLHQSDGGTVDFSQISNVLGDLNSQYSGNKKVKELLQMVRKAQQ</sequence>
<dbReference type="SMART" id="SM00028">
    <property type="entry name" value="TPR"/>
    <property type="match status" value="3"/>
</dbReference>
<feature type="compositionally biased region" description="Polar residues" evidence="2">
    <location>
        <begin position="1"/>
        <end position="10"/>
    </location>
</feature>
<keyword evidence="5" id="KW-1185">Reference proteome</keyword>
<dbReference type="PANTHER" id="PTHR46014:SF1">
    <property type="entry name" value="TETRATRICOPEPTIDE REPEAT PROTEIN 1"/>
    <property type="match status" value="1"/>
</dbReference>
<evidence type="ECO:0000256" key="2">
    <source>
        <dbReference type="SAM" id="MobiDB-lite"/>
    </source>
</evidence>
<keyword evidence="1" id="KW-0802">TPR repeat</keyword>
<protein>
    <recommendedName>
        <fullName evidence="3">VWFA domain-containing protein</fullName>
    </recommendedName>
</protein>
<dbReference type="PROSITE" id="PS50005">
    <property type="entry name" value="TPR"/>
    <property type="match status" value="2"/>
</dbReference>
<evidence type="ECO:0000259" key="3">
    <source>
        <dbReference type="PROSITE" id="PS50234"/>
    </source>
</evidence>
<dbReference type="SMART" id="SM00327">
    <property type="entry name" value="VWA"/>
    <property type="match status" value="1"/>
</dbReference>
<evidence type="ECO:0000313" key="5">
    <source>
        <dbReference type="Proteomes" id="UP000239907"/>
    </source>
</evidence>
<dbReference type="Gene3D" id="1.25.40.10">
    <property type="entry name" value="Tetratricopeptide repeat domain"/>
    <property type="match status" value="2"/>
</dbReference>
<dbReference type="PROSITE" id="PS50234">
    <property type="entry name" value="VWFA"/>
    <property type="match status" value="1"/>
</dbReference>
<dbReference type="InterPro" id="IPR022156">
    <property type="entry name" value="Uncharacterised_YfbK_N"/>
</dbReference>
<reference evidence="4 5" key="1">
    <citation type="submission" date="2016-12" db="EMBL/GenBank/DDBJ databases">
        <title>Study of bacterial adaptation to deep sea.</title>
        <authorList>
            <person name="Song J."/>
            <person name="Yoshizawa S."/>
            <person name="Kogure K."/>
        </authorList>
    </citation>
    <scope>NUCLEOTIDE SEQUENCE [LARGE SCALE GENOMIC DNA]</scope>
    <source>
        <strain evidence="4 5">SAORIC-165</strain>
    </source>
</reference>
<proteinExistence type="predicted"/>
<feature type="repeat" description="TPR" evidence="1">
    <location>
        <begin position="36"/>
        <end position="69"/>
    </location>
</feature>
<dbReference type="InterPro" id="IPR011990">
    <property type="entry name" value="TPR-like_helical_dom_sf"/>
</dbReference>